<evidence type="ECO:0000256" key="5">
    <source>
        <dbReference type="ARBA" id="ARBA00023136"/>
    </source>
</evidence>
<reference evidence="8 9" key="1">
    <citation type="submission" date="2024-10" db="EMBL/GenBank/DDBJ databases">
        <authorList>
            <person name="Sang B.-I."/>
            <person name="Prabhaharan D."/>
        </authorList>
    </citation>
    <scope>NUCLEOTIDE SEQUENCE [LARGE SCALE GENOMIC DNA]</scope>
    <source>
        <strain evidence="8 9">MH</strain>
    </source>
</reference>
<feature type="transmembrane region" description="Helical" evidence="6">
    <location>
        <begin position="382"/>
        <end position="401"/>
    </location>
</feature>
<feature type="transmembrane region" description="Helical" evidence="6">
    <location>
        <begin position="52"/>
        <end position="76"/>
    </location>
</feature>
<dbReference type="InterPro" id="IPR014738">
    <property type="entry name" value="Citrate_transporter"/>
</dbReference>
<evidence type="ECO:0000259" key="7">
    <source>
        <dbReference type="Pfam" id="PF03600"/>
    </source>
</evidence>
<evidence type="ECO:0000256" key="1">
    <source>
        <dbReference type="ARBA" id="ARBA00004141"/>
    </source>
</evidence>
<dbReference type="RefSeq" id="WP_113855363.1">
    <property type="nucleotide sequence ID" value="NZ_CP011940.1"/>
</dbReference>
<evidence type="ECO:0000256" key="2">
    <source>
        <dbReference type="ARBA" id="ARBA00022448"/>
    </source>
</evidence>
<feature type="transmembrane region" description="Helical" evidence="6">
    <location>
        <begin position="283"/>
        <end position="300"/>
    </location>
</feature>
<dbReference type="Pfam" id="PF03600">
    <property type="entry name" value="CitMHS"/>
    <property type="match status" value="1"/>
</dbReference>
<evidence type="ECO:0000256" key="6">
    <source>
        <dbReference type="SAM" id="Phobius"/>
    </source>
</evidence>
<protein>
    <submittedName>
        <fullName evidence="8">CitMHS family transporter</fullName>
    </submittedName>
</protein>
<dbReference type="InterPro" id="IPR004680">
    <property type="entry name" value="Cit_transptr-like_dom"/>
</dbReference>
<comment type="caution">
    <text evidence="8">The sequence shown here is derived from an EMBL/GenBank/DDBJ whole genome shotgun (WGS) entry which is preliminary data.</text>
</comment>
<evidence type="ECO:0000313" key="9">
    <source>
        <dbReference type="Proteomes" id="UP001605989"/>
    </source>
</evidence>
<evidence type="ECO:0000313" key="8">
    <source>
        <dbReference type="EMBL" id="MFG6272805.1"/>
    </source>
</evidence>
<dbReference type="Proteomes" id="UP001605989">
    <property type="component" value="Unassembled WGS sequence"/>
</dbReference>
<dbReference type="EMBL" id="JBIEKR010000004">
    <property type="protein sequence ID" value="MFG6272805.1"/>
    <property type="molecule type" value="Genomic_DNA"/>
</dbReference>
<keyword evidence="5 6" id="KW-0472">Membrane</keyword>
<name>A0ABW7DP24_9FIRM</name>
<feature type="transmembrane region" description="Helical" evidence="6">
    <location>
        <begin position="173"/>
        <end position="197"/>
    </location>
</feature>
<evidence type="ECO:0000256" key="3">
    <source>
        <dbReference type="ARBA" id="ARBA00022692"/>
    </source>
</evidence>
<feature type="domain" description="Citrate transporter-like" evidence="7">
    <location>
        <begin position="14"/>
        <end position="368"/>
    </location>
</feature>
<feature type="transmembrane region" description="Helical" evidence="6">
    <location>
        <begin position="408"/>
        <end position="428"/>
    </location>
</feature>
<keyword evidence="2" id="KW-0813">Transport</keyword>
<keyword evidence="9" id="KW-1185">Reference proteome</keyword>
<comment type="subcellular location">
    <subcellularLocation>
        <location evidence="1">Membrane</location>
        <topology evidence="1">Multi-pass membrane protein</topology>
    </subcellularLocation>
</comment>
<gene>
    <name evidence="8" type="ORF">ACGTZG_06335</name>
</gene>
<feature type="transmembrane region" description="Helical" evidence="6">
    <location>
        <begin position="234"/>
        <end position="263"/>
    </location>
</feature>
<proteinExistence type="predicted"/>
<accession>A0ABW7DP24</accession>
<evidence type="ECO:0000256" key="4">
    <source>
        <dbReference type="ARBA" id="ARBA00022989"/>
    </source>
</evidence>
<sequence length="430" mass="46175">MTAILGFAIIFITVLLILKKIMNPLPAFIIVPVLCAVIGGYGETISDIIVKGIYIVAPIGVMFIFATLFFGVILTAGTLKPYMNFFIRAAGRNPIKICVGLGLLTFLVHTSGSGAVTYMLLIPPMISIFDMLGMRRITLTTIIGLSAGLQNTQPWGATAQRCMAAFQIGINDLWIPLVVPLGVGMCCIVCIDGFLGWQEKRRIPVNKIIFNAKKEKENPYGAYERPGNVMMNSFLVVATLEGLVSGYLSSVAVFMIAFSVALLINYPNLEDQKFIISHYAKNALTMSGVVFATGVLVGILNETGMITAMAYAIATIIPESMGIHLPLIMGIASVPASLIFDPSSFYFGVLPVLAEVGNLNGVDTMSIVRAAFLGQMNMGFSFSPLTGSTFVLMGLSGVSLADHQKHTLPWAFLVTLIMLSTAVFTGSINL</sequence>
<organism evidence="8 9">
    <name type="scientific">Megasphaera hexanoica</name>
    <dbReference type="NCBI Taxonomy" id="1675036"/>
    <lineage>
        <taxon>Bacteria</taxon>
        <taxon>Bacillati</taxon>
        <taxon>Bacillota</taxon>
        <taxon>Negativicutes</taxon>
        <taxon>Veillonellales</taxon>
        <taxon>Veillonellaceae</taxon>
        <taxon>Megasphaera</taxon>
    </lineage>
</organism>
<keyword evidence="4 6" id="KW-1133">Transmembrane helix</keyword>
<feature type="transmembrane region" description="Helical" evidence="6">
    <location>
        <begin position="97"/>
        <end position="121"/>
    </location>
</feature>
<dbReference type="NCBIfam" id="TIGR00784">
    <property type="entry name" value="citMHS"/>
    <property type="match status" value="1"/>
</dbReference>
<keyword evidence="3 6" id="KW-0812">Transmembrane</keyword>